<protein>
    <recommendedName>
        <fullName evidence="1">Endonuclease/exonuclease/phosphatase domain-containing protein</fullName>
    </recommendedName>
</protein>
<dbReference type="InterPro" id="IPR050410">
    <property type="entry name" value="CCR4/nocturin_mRNA_transcr"/>
</dbReference>
<organism evidence="2 3">
    <name type="scientific">Prymnesium parvum</name>
    <name type="common">Toxic golden alga</name>
    <dbReference type="NCBI Taxonomy" id="97485"/>
    <lineage>
        <taxon>Eukaryota</taxon>
        <taxon>Haptista</taxon>
        <taxon>Haptophyta</taxon>
        <taxon>Prymnesiophyceae</taxon>
        <taxon>Prymnesiales</taxon>
        <taxon>Prymnesiaceae</taxon>
        <taxon>Prymnesium</taxon>
    </lineage>
</organism>
<dbReference type="GO" id="GO:0000288">
    <property type="term" value="P:nuclear-transcribed mRNA catabolic process, deadenylation-dependent decay"/>
    <property type="evidence" value="ECO:0007669"/>
    <property type="project" value="TreeGrafter"/>
</dbReference>
<dbReference type="EMBL" id="JBGBPQ010000009">
    <property type="protein sequence ID" value="KAL1519289.1"/>
    <property type="molecule type" value="Genomic_DNA"/>
</dbReference>
<dbReference type="InterPro" id="IPR036691">
    <property type="entry name" value="Endo/exonu/phosph_ase_sf"/>
</dbReference>
<accession>A0AB34JC38</accession>
<dbReference type="Pfam" id="PF03372">
    <property type="entry name" value="Exo_endo_phos"/>
    <property type="match status" value="1"/>
</dbReference>
<evidence type="ECO:0000313" key="2">
    <source>
        <dbReference type="EMBL" id="KAL1519289.1"/>
    </source>
</evidence>
<dbReference type="PANTHER" id="PTHR12121">
    <property type="entry name" value="CARBON CATABOLITE REPRESSOR PROTEIN 4"/>
    <property type="match status" value="1"/>
</dbReference>
<dbReference type="Proteomes" id="UP001515480">
    <property type="component" value="Unassembled WGS sequence"/>
</dbReference>
<dbReference type="Gene3D" id="3.60.10.10">
    <property type="entry name" value="Endonuclease/exonuclease/phosphatase"/>
    <property type="match status" value="2"/>
</dbReference>
<feature type="domain" description="Endonuclease/exonuclease/phosphatase" evidence="1">
    <location>
        <begin position="223"/>
        <end position="439"/>
    </location>
</feature>
<keyword evidence="3" id="KW-1185">Reference proteome</keyword>
<reference evidence="2 3" key="1">
    <citation type="journal article" date="2024" name="Science">
        <title>Giant polyketide synthase enzymes in the biosynthesis of giant marine polyether toxins.</title>
        <authorList>
            <person name="Fallon T.R."/>
            <person name="Shende V.V."/>
            <person name="Wierzbicki I.H."/>
            <person name="Pendleton A.L."/>
            <person name="Watervoot N.F."/>
            <person name="Auber R.P."/>
            <person name="Gonzalez D.J."/>
            <person name="Wisecaver J.H."/>
            <person name="Moore B.S."/>
        </authorList>
    </citation>
    <scope>NUCLEOTIDE SEQUENCE [LARGE SCALE GENOMIC DNA]</scope>
    <source>
        <strain evidence="2 3">12B1</strain>
    </source>
</reference>
<dbReference type="SUPFAM" id="SSF56219">
    <property type="entry name" value="DNase I-like"/>
    <property type="match status" value="1"/>
</dbReference>
<comment type="caution">
    <text evidence="2">The sequence shown here is derived from an EMBL/GenBank/DDBJ whole genome shotgun (WGS) entry which is preliminary data.</text>
</comment>
<gene>
    <name evidence="2" type="ORF">AB1Y20_022817</name>
</gene>
<dbReference type="InterPro" id="IPR005135">
    <property type="entry name" value="Endo/exonuclease/phosphatase"/>
</dbReference>
<dbReference type="GO" id="GO:0000175">
    <property type="term" value="F:3'-5'-RNA exonuclease activity"/>
    <property type="evidence" value="ECO:0007669"/>
    <property type="project" value="TreeGrafter"/>
</dbReference>
<dbReference type="GO" id="GO:0005739">
    <property type="term" value="C:mitochondrion"/>
    <property type="evidence" value="ECO:0007669"/>
    <property type="project" value="TreeGrafter"/>
</dbReference>
<proteinExistence type="predicted"/>
<evidence type="ECO:0000259" key="1">
    <source>
        <dbReference type="Pfam" id="PF03372"/>
    </source>
</evidence>
<dbReference type="AlphaFoldDB" id="A0AB34JC38"/>
<evidence type="ECO:0000313" key="3">
    <source>
        <dbReference type="Proteomes" id="UP001515480"/>
    </source>
</evidence>
<sequence>MSLMALLSTALRPIVVRKLKEHELLIEVVHGANRRALKRPALEELHRSLTRLHKALGMPLQLLDECGDAIAGHTPALHAWRGAAYLCAGDDRAPVWFDPPEVSSLECPSAPHVAIPLCPLLQLRYCEAEEVRLSWETRGEGGGWQPVGELASYVPTDADEGAELRVRAVAGREPSAIARELLERTLELGVVRRAPPRPALARRLAAFAADGGVEPRGKIRVMSYNLLAQTYQRGWDGAGGVHSYCPPDLTAAASRLPRQLAEVLSFSPDVLCMQEVDARTFESHWKPQLEARGYTGAFSLKRGVSSSEGCALFVDRRTFELQQMRIVPLDLQDTSAPLRRLLEAHPATCDAVQSLPTIAQLALLRHVDGRTLLVANTHLYYAHRAVHVRLMQIGSLLHHAHAWTDALDAPRPPLVLAGDLNCASTHGAVQLLLQGEIRRSHRDWMYGYLYWREGIGVEKAARDAAACTLRRRGVESDEGCGVEGDEARSAEVGEAADEAQQLSLRSALAVAQRFHLLRLAAQRLLREEWRLSSQSPEAVPAEASAFYAAAVSDFREGKTLLTSTPLAALEVAEVCGVQVEQAGGATGEKQAVPSLVDVVQERMADLDGILRQQIEELRQLADTFPTETGVDLYPGVELASIWQLQSAYGRNTVPTHVLPDYQDALDWIWFDKSHLRLAKVAPLPSREECMMNTAMPSAEFPSDHVSLCADLTWIDQD</sequence>
<name>A0AB34JC38_PRYPA</name>
<dbReference type="PANTHER" id="PTHR12121:SF37">
    <property type="entry name" value="2',5'-PHOSPHODIESTERASE 12"/>
    <property type="match status" value="1"/>
</dbReference>